<accession>A0A916SUA1</accession>
<gene>
    <name evidence="1" type="ORF">GCM10011380_03590</name>
</gene>
<dbReference type="InterPro" id="IPR029058">
    <property type="entry name" value="AB_hydrolase_fold"/>
</dbReference>
<reference evidence="1" key="2">
    <citation type="submission" date="2020-09" db="EMBL/GenBank/DDBJ databases">
        <authorList>
            <person name="Sun Q."/>
            <person name="Zhou Y."/>
        </authorList>
    </citation>
    <scope>NUCLEOTIDE SEQUENCE</scope>
    <source>
        <strain evidence="1">CGMCC 1.15330</strain>
    </source>
</reference>
<keyword evidence="1" id="KW-0378">Hydrolase</keyword>
<reference evidence="1" key="1">
    <citation type="journal article" date="2014" name="Int. J. Syst. Evol. Microbiol.">
        <title>Complete genome sequence of Corynebacterium casei LMG S-19264T (=DSM 44701T), isolated from a smear-ripened cheese.</title>
        <authorList>
            <consortium name="US DOE Joint Genome Institute (JGI-PGF)"/>
            <person name="Walter F."/>
            <person name="Albersmeier A."/>
            <person name="Kalinowski J."/>
            <person name="Ruckert C."/>
        </authorList>
    </citation>
    <scope>NUCLEOTIDE SEQUENCE</scope>
    <source>
        <strain evidence="1">CGMCC 1.15330</strain>
    </source>
</reference>
<organism evidence="1 2">
    <name type="scientific">Sphingomonas metalli</name>
    <dbReference type="NCBI Taxonomy" id="1779358"/>
    <lineage>
        <taxon>Bacteria</taxon>
        <taxon>Pseudomonadati</taxon>
        <taxon>Pseudomonadota</taxon>
        <taxon>Alphaproteobacteria</taxon>
        <taxon>Sphingomonadales</taxon>
        <taxon>Sphingomonadaceae</taxon>
        <taxon>Sphingomonas</taxon>
    </lineage>
</organism>
<keyword evidence="2" id="KW-1185">Reference proteome</keyword>
<comment type="caution">
    <text evidence="1">The sequence shown here is derived from an EMBL/GenBank/DDBJ whole genome shotgun (WGS) entry which is preliminary data.</text>
</comment>
<protein>
    <submittedName>
        <fullName evidence="1">Alpha/beta hydrolase</fullName>
    </submittedName>
</protein>
<name>A0A916SUA1_9SPHN</name>
<dbReference type="Proteomes" id="UP000623067">
    <property type="component" value="Unassembled WGS sequence"/>
</dbReference>
<dbReference type="SUPFAM" id="SSF53474">
    <property type="entry name" value="alpha/beta-Hydrolases"/>
    <property type="match status" value="1"/>
</dbReference>
<evidence type="ECO:0000313" key="2">
    <source>
        <dbReference type="Proteomes" id="UP000623067"/>
    </source>
</evidence>
<sequence>MLRSETAATPDRLSAALRGLAAYQAAGREPPPPSLPLCRTHGQARLTGLGGGGRPVVLIPSLINPSTILDLSEDVSLLRWLSTEGWQAWLLDWGVPTPDERGRDIIGHVETLLVPLLAGFERPPVAIGYCLGGTIAWAAAARLPLAGVATIAAPWRFSGYGDGRAAMVDLWQGAKPSAEALGLVPMEVLQAGFWRLDPKRTVDKYVAFADLAPNGAEARAFVRLEDWANAGAPLTYAAGRELFEDLVAADRPGCGSWSCHPATLPCPTVEFVSTTDRIVPAATAAGLADRRDVQAGHVGMIVGRQRHRLWQALHDWIAALPATR</sequence>
<dbReference type="PANTHER" id="PTHR36837">
    <property type="entry name" value="POLY(3-HYDROXYALKANOATE) POLYMERASE SUBUNIT PHAC"/>
    <property type="match status" value="1"/>
</dbReference>
<proteinExistence type="predicted"/>
<dbReference type="Gene3D" id="3.40.50.1820">
    <property type="entry name" value="alpha/beta hydrolase"/>
    <property type="match status" value="1"/>
</dbReference>
<dbReference type="RefSeq" id="WP_188656940.1">
    <property type="nucleotide sequence ID" value="NZ_BMIH01000001.1"/>
</dbReference>
<dbReference type="AlphaFoldDB" id="A0A916SUA1"/>
<dbReference type="InterPro" id="IPR051321">
    <property type="entry name" value="PHA/PHB_synthase"/>
</dbReference>
<dbReference type="GO" id="GO:0016787">
    <property type="term" value="F:hydrolase activity"/>
    <property type="evidence" value="ECO:0007669"/>
    <property type="project" value="UniProtKB-KW"/>
</dbReference>
<evidence type="ECO:0000313" key="1">
    <source>
        <dbReference type="EMBL" id="GGB17356.1"/>
    </source>
</evidence>
<dbReference type="EMBL" id="BMIH01000001">
    <property type="protein sequence ID" value="GGB17356.1"/>
    <property type="molecule type" value="Genomic_DNA"/>
</dbReference>
<dbReference type="PANTHER" id="PTHR36837:SF4">
    <property type="entry name" value="BLR0908 PROTEIN"/>
    <property type="match status" value="1"/>
</dbReference>